<dbReference type="AlphaFoldDB" id="H1SC42"/>
<gene>
    <name evidence="2" type="ORF">OR16_28869</name>
</gene>
<feature type="transmembrane region" description="Helical" evidence="1">
    <location>
        <begin position="20"/>
        <end position="37"/>
    </location>
</feature>
<evidence type="ECO:0000313" key="3">
    <source>
        <dbReference type="Proteomes" id="UP000005808"/>
    </source>
</evidence>
<reference evidence="2 3" key="1">
    <citation type="journal article" date="2012" name="J. Bacteriol.">
        <title>De Novo Genome Project of Cupriavidus basilensis OR16.</title>
        <authorList>
            <person name="Cserhati M."/>
            <person name="Kriszt B."/>
            <person name="Szoboszlay S."/>
            <person name="Toth A."/>
            <person name="Szabo I."/>
            <person name="Tancsics A."/>
            <person name="Nagy I."/>
            <person name="Horvath B."/>
            <person name="Nagy I."/>
            <person name="Kukolya J."/>
        </authorList>
    </citation>
    <scope>NUCLEOTIDE SEQUENCE [LARGE SCALE GENOMIC DNA]</scope>
    <source>
        <strain evidence="2 3">OR16</strain>
    </source>
</reference>
<keyword evidence="1" id="KW-1133">Transmembrane helix</keyword>
<name>H1SC42_9BURK</name>
<keyword evidence="1" id="KW-0472">Membrane</keyword>
<comment type="caution">
    <text evidence="2">The sequence shown here is derived from an EMBL/GenBank/DDBJ whole genome shotgun (WGS) entry which is preliminary data.</text>
</comment>
<proteinExistence type="predicted"/>
<protein>
    <submittedName>
        <fullName evidence="2">Uncharacterized protein</fullName>
    </submittedName>
</protein>
<evidence type="ECO:0000256" key="1">
    <source>
        <dbReference type="SAM" id="Phobius"/>
    </source>
</evidence>
<dbReference type="RefSeq" id="WP_006161392.1">
    <property type="nucleotide sequence ID" value="NZ_AHJE01000079.1"/>
</dbReference>
<keyword evidence="1" id="KW-0812">Transmembrane</keyword>
<dbReference type="EMBL" id="AHJE01000079">
    <property type="protein sequence ID" value="EHP39915.1"/>
    <property type="molecule type" value="Genomic_DNA"/>
</dbReference>
<dbReference type="Proteomes" id="UP000005808">
    <property type="component" value="Unassembled WGS sequence"/>
</dbReference>
<accession>H1SC42</accession>
<sequence length="63" mass="6851">MKRLRTASPACRGQRGQAYAEYVVMLVVVILLLIVGGDSSPINLLIGAFKSFYQSYSFAIAVP</sequence>
<dbReference type="PATRIC" id="fig|1127483.3.peg.5763"/>
<organism evidence="2 3">
    <name type="scientific">Cupriavidus basilensis OR16</name>
    <dbReference type="NCBI Taxonomy" id="1127483"/>
    <lineage>
        <taxon>Bacteria</taxon>
        <taxon>Pseudomonadati</taxon>
        <taxon>Pseudomonadota</taxon>
        <taxon>Betaproteobacteria</taxon>
        <taxon>Burkholderiales</taxon>
        <taxon>Burkholderiaceae</taxon>
        <taxon>Cupriavidus</taxon>
    </lineage>
</organism>
<evidence type="ECO:0000313" key="2">
    <source>
        <dbReference type="EMBL" id="EHP39915.1"/>
    </source>
</evidence>